<protein>
    <submittedName>
        <fullName evidence="1">Acylneuraminate cytidylyltransferase family protein</fullName>
    </submittedName>
</protein>
<keyword evidence="1" id="KW-0548">Nucleotidyltransferase</keyword>
<dbReference type="EMBL" id="DXEI01000084">
    <property type="protein sequence ID" value="HIX94956.1"/>
    <property type="molecule type" value="Genomic_DNA"/>
</dbReference>
<proteinExistence type="predicted"/>
<dbReference type="InterPro" id="IPR029044">
    <property type="entry name" value="Nucleotide-diphossugar_trans"/>
</dbReference>
<reference evidence="1" key="2">
    <citation type="submission" date="2021-04" db="EMBL/GenBank/DDBJ databases">
        <authorList>
            <person name="Gilroy R."/>
        </authorList>
    </citation>
    <scope>NUCLEOTIDE SEQUENCE</scope>
    <source>
        <strain evidence="1">ChiHecec2B26-7398</strain>
    </source>
</reference>
<dbReference type="PANTHER" id="PTHR21485:SF6">
    <property type="entry name" value="N-ACYLNEURAMINATE CYTIDYLYLTRANSFERASE-RELATED"/>
    <property type="match status" value="1"/>
</dbReference>
<dbReference type="Pfam" id="PF02348">
    <property type="entry name" value="CTP_transf_3"/>
    <property type="match status" value="1"/>
</dbReference>
<dbReference type="PANTHER" id="PTHR21485">
    <property type="entry name" value="HAD SUPERFAMILY MEMBERS CMAS AND KDSC"/>
    <property type="match status" value="1"/>
</dbReference>
<organism evidence="1 2">
    <name type="scientific">Candidatus Gemmiger excrementipullorum</name>
    <dbReference type="NCBI Taxonomy" id="2838610"/>
    <lineage>
        <taxon>Bacteria</taxon>
        <taxon>Bacillati</taxon>
        <taxon>Bacillota</taxon>
        <taxon>Clostridia</taxon>
        <taxon>Eubacteriales</taxon>
        <taxon>Gemmiger</taxon>
    </lineage>
</organism>
<dbReference type="AlphaFoldDB" id="A0A9D2BUU9"/>
<dbReference type="SUPFAM" id="SSF53448">
    <property type="entry name" value="Nucleotide-diphospho-sugar transferases"/>
    <property type="match status" value="1"/>
</dbReference>
<comment type="caution">
    <text evidence="1">The sequence shown here is derived from an EMBL/GenBank/DDBJ whole genome shotgun (WGS) entry which is preliminary data.</text>
</comment>
<dbReference type="GO" id="GO:0008781">
    <property type="term" value="F:N-acylneuraminate cytidylyltransferase activity"/>
    <property type="evidence" value="ECO:0007669"/>
    <property type="project" value="TreeGrafter"/>
</dbReference>
<gene>
    <name evidence="1" type="ORF">H9846_05820</name>
</gene>
<accession>A0A9D2BUU9</accession>
<dbReference type="CDD" id="cd02513">
    <property type="entry name" value="CMP-NeuAc_Synthase"/>
    <property type="match status" value="1"/>
</dbReference>
<dbReference type="InterPro" id="IPR050793">
    <property type="entry name" value="CMP-NeuNAc_synthase"/>
</dbReference>
<dbReference type="Proteomes" id="UP000886751">
    <property type="component" value="Unassembled WGS sequence"/>
</dbReference>
<name>A0A9D2BUU9_9FIRM</name>
<keyword evidence="1" id="KW-0808">Transferase</keyword>
<dbReference type="InterPro" id="IPR003329">
    <property type="entry name" value="Cytidylyl_trans"/>
</dbReference>
<evidence type="ECO:0000313" key="2">
    <source>
        <dbReference type="Proteomes" id="UP000886751"/>
    </source>
</evidence>
<reference evidence="1" key="1">
    <citation type="journal article" date="2021" name="PeerJ">
        <title>Extensive microbial diversity within the chicken gut microbiome revealed by metagenomics and culture.</title>
        <authorList>
            <person name="Gilroy R."/>
            <person name="Ravi A."/>
            <person name="Getino M."/>
            <person name="Pursley I."/>
            <person name="Horton D.L."/>
            <person name="Alikhan N.F."/>
            <person name="Baker D."/>
            <person name="Gharbi K."/>
            <person name="Hall N."/>
            <person name="Watson M."/>
            <person name="Adriaenssens E.M."/>
            <person name="Foster-Nyarko E."/>
            <person name="Jarju S."/>
            <person name="Secka A."/>
            <person name="Antonio M."/>
            <person name="Oren A."/>
            <person name="Chaudhuri R.R."/>
            <person name="La Ragione R."/>
            <person name="Hildebrand F."/>
            <person name="Pallen M.J."/>
        </authorList>
    </citation>
    <scope>NUCLEOTIDE SEQUENCE</scope>
    <source>
        <strain evidence="1">ChiHecec2B26-7398</strain>
    </source>
</reference>
<sequence length="257" mass="28943">MQRLLITICGRAGSKGFKNKNLKTFCGQPLVYYTLSAAELFCKAHPELHIDLALNTDSPELADLVAARYPEVVYLPRGAELGGDKVPKMAVYQDSLRRMEQRAGQPYDWYMDLDITSPLRTAADIENAFALKQARGDLDLVFSVCEARRNPWFNMVKQVGDHVEQVNQSRFTGRQQAPVVYDVNASIYVFKRDFLAENPDGMLWRGKIGVSVMMDTGIIDIDSEHDYHLMEAIAAHLYKTYPAYAEVQRSIRAGGSV</sequence>
<dbReference type="Gene3D" id="3.90.550.10">
    <property type="entry name" value="Spore Coat Polysaccharide Biosynthesis Protein SpsA, Chain A"/>
    <property type="match status" value="1"/>
</dbReference>
<evidence type="ECO:0000313" key="1">
    <source>
        <dbReference type="EMBL" id="HIX94956.1"/>
    </source>
</evidence>